<evidence type="ECO:0000313" key="2">
    <source>
        <dbReference type="EMBL" id="CUH79682.1"/>
    </source>
</evidence>
<proteinExistence type="predicted"/>
<evidence type="ECO:0008006" key="4">
    <source>
        <dbReference type="Google" id="ProtNLM"/>
    </source>
</evidence>
<dbReference type="OrthoDB" id="19542at2"/>
<dbReference type="InterPro" id="IPR010344">
    <property type="entry name" value="YbjH"/>
</dbReference>
<keyword evidence="1" id="KW-0732">Signal</keyword>
<dbReference type="Proteomes" id="UP000054935">
    <property type="component" value="Unassembled WGS sequence"/>
</dbReference>
<reference evidence="2 3" key="1">
    <citation type="submission" date="2015-09" db="EMBL/GenBank/DDBJ databases">
        <authorList>
            <consortium name="Swine Surveillance"/>
        </authorList>
    </citation>
    <scope>NUCLEOTIDE SEQUENCE [LARGE SCALE GENOMIC DNA]</scope>
    <source>
        <strain evidence="2 3">CECT 7648</strain>
    </source>
</reference>
<organism evidence="2 3">
    <name type="scientific">Tropicibacter naphthalenivorans</name>
    <dbReference type="NCBI Taxonomy" id="441103"/>
    <lineage>
        <taxon>Bacteria</taxon>
        <taxon>Pseudomonadati</taxon>
        <taxon>Pseudomonadota</taxon>
        <taxon>Alphaproteobacteria</taxon>
        <taxon>Rhodobacterales</taxon>
        <taxon>Roseobacteraceae</taxon>
        <taxon>Tropicibacter</taxon>
    </lineage>
</organism>
<dbReference type="AlphaFoldDB" id="A0A0P1GE57"/>
<gene>
    <name evidence="2" type="ORF">TRN7648_02595</name>
</gene>
<name>A0A0P1GE57_9RHOB</name>
<dbReference type="STRING" id="441103.TRN7648_02595"/>
<protein>
    <recommendedName>
        <fullName evidence="4">Bacterial lipoprotein (DUF940)</fullName>
    </recommendedName>
</protein>
<accession>A0A0P1GE57</accession>
<evidence type="ECO:0000313" key="3">
    <source>
        <dbReference type="Proteomes" id="UP000054935"/>
    </source>
</evidence>
<feature type="signal peptide" evidence="1">
    <location>
        <begin position="1"/>
        <end position="30"/>
    </location>
</feature>
<feature type="chain" id="PRO_5006063328" description="Bacterial lipoprotein (DUF940)" evidence="1">
    <location>
        <begin position="31"/>
        <end position="716"/>
    </location>
</feature>
<sequence>MADRALDRRPRGRARTALLAGASWMLMSTAAIPDTAQNAPSYNLYGSPGLVDMPSAEMLPDAELAATVSNFAGITRTTLTFQIMPRLSGSFRYSSLENFDGTNKRFDRSFDLRYQLLTEGDIRPAVAIGLQDFIGTGINNGEYIVATKTLAPGLKATGGVGWGRLGSYKSFASVGTRPAVDFGKGGTPTTAQWFKGDMAFFGGVSYAPNDRLNFKLEYSSDDYAVEAARMGLNKTSPWNFGMDYRFKSGVQLSLYHVLGTEVGAQLTLATNPKRLGIPGGLETAGLPVAPRQPADVRDLGWTGDSAKQAGAIKTLRDLAAKDGLSVEGVSLDAHRATVRLRNTRFGSEAQAIGRTARAMTRSLPASIEEFVIVPVVNGMPMSAVVLKRSDLERHEHDAADEMLARASIIEGYGLAPKADPGVYPKFTWSLMPYVALSAFDPDSPVRADLGVRAAADYEITPNIVVSGAVTKRLTGNRDSVTRVDESALPRVRTDHSVYAREGDPAIEYLQLAMYGRPAADVYSRLTLGYLESMYGGASAEVLWKPVGSRLALGAELNYVMRRDYDQLFGFQDMTTTDPVTGARREIPNVNGHVSAYYNFGNGFHGQVDAGRYLAGDYGATVSLDREFANGWKVGAYATFTDTSFDDFGEGSFDKGIRFTIPIASLIGTPSRKENAVTLQPLTRDGGARLNVNGRLYNKVRDYHEQDVTDSWGRFWR</sequence>
<dbReference type="Pfam" id="PF06082">
    <property type="entry name" value="YjbH"/>
    <property type="match status" value="1"/>
</dbReference>
<keyword evidence="3" id="KW-1185">Reference proteome</keyword>
<dbReference type="EMBL" id="CYSE01000004">
    <property type="protein sequence ID" value="CUH79682.1"/>
    <property type="molecule type" value="Genomic_DNA"/>
</dbReference>
<evidence type="ECO:0000256" key="1">
    <source>
        <dbReference type="SAM" id="SignalP"/>
    </source>
</evidence>